<name>A0A938XUD3_9FIRM</name>
<sequence>MTTLSIAIVSDRTTKIESPIEVSDIAAEIKKEAKKFSFSNFLKRKKNV</sequence>
<reference evidence="1" key="1">
    <citation type="submission" date="2021-01" db="EMBL/GenBank/DDBJ databases">
        <title>Genomic Encyclopedia of Type Strains, Phase IV (KMG-IV): sequencing the most valuable type-strain genomes for metagenomic binning, comparative biology and taxonomic classification.</title>
        <authorList>
            <person name="Goeker M."/>
        </authorList>
    </citation>
    <scope>NUCLEOTIDE SEQUENCE</scope>
    <source>
        <strain evidence="1">DSM 23230</strain>
    </source>
</reference>
<organism evidence="1 2">
    <name type="scientific">Halanaerobacter jeridensis</name>
    <dbReference type="NCBI Taxonomy" id="706427"/>
    <lineage>
        <taxon>Bacteria</taxon>
        <taxon>Bacillati</taxon>
        <taxon>Bacillota</taxon>
        <taxon>Clostridia</taxon>
        <taxon>Halanaerobiales</taxon>
        <taxon>Halobacteroidaceae</taxon>
        <taxon>Halanaerobacter</taxon>
    </lineage>
</organism>
<evidence type="ECO:0000313" key="1">
    <source>
        <dbReference type="EMBL" id="MBM7555420.1"/>
    </source>
</evidence>
<dbReference type="EMBL" id="JAFBDQ010000001">
    <property type="protein sequence ID" value="MBM7555420.1"/>
    <property type="molecule type" value="Genomic_DNA"/>
</dbReference>
<comment type="caution">
    <text evidence="1">The sequence shown here is derived from an EMBL/GenBank/DDBJ whole genome shotgun (WGS) entry which is preliminary data.</text>
</comment>
<keyword evidence="2" id="KW-1185">Reference proteome</keyword>
<proteinExistence type="predicted"/>
<accession>A0A938XUD3</accession>
<protein>
    <submittedName>
        <fullName evidence="1">Uncharacterized protein</fullName>
    </submittedName>
</protein>
<evidence type="ECO:0000313" key="2">
    <source>
        <dbReference type="Proteomes" id="UP000774000"/>
    </source>
</evidence>
<dbReference type="AlphaFoldDB" id="A0A938XUD3"/>
<dbReference type="Proteomes" id="UP000774000">
    <property type="component" value="Unassembled WGS sequence"/>
</dbReference>
<gene>
    <name evidence="1" type="ORF">JOC47_000244</name>
</gene>